<dbReference type="EMBL" id="JANJYI010000008">
    <property type="protein sequence ID" value="KAK2640281.1"/>
    <property type="molecule type" value="Genomic_DNA"/>
</dbReference>
<organism evidence="1 2">
    <name type="scientific">Dipteronia dyeriana</name>
    <dbReference type="NCBI Taxonomy" id="168575"/>
    <lineage>
        <taxon>Eukaryota</taxon>
        <taxon>Viridiplantae</taxon>
        <taxon>Streptophyta</taxon>
        <taxon>Embryophyta</taxon>
        <taxon>Tracheophyta</taxon>
        <taxon>Spermatophyta</taxon>
        <taxon>Magnoliopsida</taxon>
        <taxon>eudicotyledons</taxon>
        <taxon>Gunneridae</taxon>
        <taxon>Pentapetalae</taxon>
        <taxon>rosids</taxon>
        <taxon>malvids</taxon>
        <taxon>Sapindales</taxon>
        <taxon>Sapindaceae</taxon>
        <taxon>Hippocastanoideae</taxon>
        <taxon>Acereae</taxon>
        <taxon>Dipteronia</taxon>
    </lineage>
</organism>
<protein>
    <submittedName>
        <fullName evidence="1">Uncharacterized protein</fullName>
    </submittedName>
</protein>
<evidence type="ECO:0000313" key="2">
    <source>
        <dbReference type="Proteomes" id="UP001280121"/>
    </source>
</evidence>
<sequence length="119" mass="13794">MPILCIQSVYVIKNKLGIVKGKWEHCTEMESSSCWIFQRIWMQSNFEGIVSVVVVDARAAVLEDFLWAADKGWFLVLIESDAFGIVNLCTWNFDIWSDVNNIVFDILLLIDRYIVDTDR</sequence>
<reference evidence="1" key="1">
    <citation type="journal article" date="2023" name="Plant J.">
        <title>Genome sequences and population genomics provide insights into the demographic history, inbreeding, and mutation load of two 'living fossil' tree species of Dipteronia.</title>
        <authorList>
            <person name="Feng Y."/>
            <person name="Comes H.P."/>
            <person name="Chen J."/>
            <person name="Zhu S."/>
            <person name="Lu R."/>
            <person name="Zhang X."/>
            <person name="Li P."/>
            <person name="Qiu J."/>
            <person name="Olsen K.M."/>
            <person name="Qiu Y."/>
        </authorList>
    </citation>
    <scope>NUCLEOTIDE SEQUENCE</scope>
    <source>
        <strain evidence="1">KIB01</strain>
    </source>
</reference>
<evidence type="ECO:0000313" key="1">
    <source>
        <dbReference type="EMBL" id="KAK2640281.1"/>
    </source>
</evidence>
<comment type="caution">
    <text evidence="1">The sequence shown here is derived from an EMBL/GenBank/DDBJ whole genome shotgun (WGS) entry which is preliminary data.</text>
</comment>
<name>A0AAD9TQZ8_9ROSI</name>
<accession>A0AAD9TQZ8</accession>
<proteinExistence type="predicted"/>
<dbReference type="Proteomes" id="UP001280121">
    <property type="component" value="Unassembled WGS sequence"/>
</dbReference>
<keyword evidence="2" id="KW-1185">Reference proteome</keyword>
<gene>
    <name evidence="1" type="ORF">Ddye_028076</name>
</gene>
<dbReference type="AlphaFoldDB" id="A0AAD9TQZ8"/>